<feature type="domain" description="Release factor glutamine methyltransferase N-terminal" evidence="7">
    <location>
        <begin position="37"/>
        <end position="93"/>
    </location>
</feature>
<dbReference type="EC" id="2.1.1.297" evidence="5"/>
<feature type="binding site" evidence="5">
    <location>
        <begin position="137"/>
        <end position="141"/>
    </location>
    <ligand>
        <name>S-adenosyl-L-methionine</name>
        <dbReference type="ChEBI" id="CHEBI:59789"/>
    </ligand>
</feature>
<comment type="caution">
    <text evidence="5">Lacks conserved residue(s) required for the propagation of feature annotation.</text>
</comment>
<dbReference type="PATRIC" id="fig|203275.8.peg.1297"/>
<dbReference type="Pfam" id="PF05175">
    <property type="entry name" value="MTS"/>
    <property type="match status" value="1"/>
</dbReference>
<evidence type="ECO:0000259" key="7">
    <source>
        <dbReference type="Pfam" id="PF17827"/>
    </source>
</evidence>
<dbReference type="InterPro" id="IPR040758">
    <property type="entry name" value="PrmC_N"/>
</dbReference>
<gene>
    <name evidence="5 8" type="primary">prmC</name>
    <name evidence="8" type="ordered locus">BFO_1440</name>
</gene>
<dbReference type="Gene3D" id="3.40.50.150">
    <property type="entry name" value="Vaccinia Virus protein VP39"/>
    <property type="match status" value="1"/>
</dbReference>
<feature type="binding site" evidence="5">
    <location>
        <begin position="207"/>
        <end position="210"/>
    </location>
    <ligand>
        <name>substrate</name>
    </ligand>
</feature>
<dbReference type="InterPro" id="IPR050320">
    <property type="entry name" value="N5-glutamine_MTase"/>
</dbReference>
<keyword evidence="1 5" id="KW-0489">Methyltransferase</keyword>
<evidence type="ECO:0000313" key="9">
    <source>
        <dbReference type="Proteomes" id="UP000005436"/>
    </source>
</evidence>
<dbReference type="PANTHER" id="PTHR18895">
    <property type="entry name" value="HEMK METHYLTRANSFERASE"/>
    <property type="match status" value="1"/>
</dbReference>
<reference evidence="9" key="1">
    <citation type="submission" date="2011-12" db="EMBL/GenBank/DDBJ databases">
        <title>Complete sequence of Tannerella forsythia ATCC 43037.</title>
        <authorList>
            <person name="Dewhirst F."/>
            <person name="Tanner A."/>
            <person name="Izard J."/>
            <person name="Brinkac L."/>
            <person name="Durkin A.S."/>
            <person name="Hostetler J."/>
            <person name="Shetty J."/>
            <person name="Torralba M."/>
            <person name="Gill S."/>
            <person name="Nelson K."/>
        </authorList>
    </citation>
    <scope>NUCLEOTIDE SEQUENCE [LARGE SCALE GENOMIC DNA]</scope>
    <source>
        <strain evidence="9">ATCC 43037 / JCM 10827 / CCUG 33226 / KCTC 5666 / FDC 338</strain>
    </source>
</reference>
<organism evidence="8 9">
    <name type="scientific">Tannerella forsythia (strain ATCC 43037 / JCM 10827 / CCUG 21028 A / KCTC 5666 / FDC 338)</name>
    <name type="common">Bacteroides forsythus</name>
    <dbReference type="NCBI Taxonomy" id="203275"/>
    <lineage>
        <taxon>Bacteria</taxon>
        <taxon>Pseudomonadati</taxon>
        <taxon>Bacteroidota</taxon>
        <taxon>Bacteroidia</taxon>
        <taxon>Bacteroidales</taxon>
        <taxon>Tannerellaceae</taxon>
        <taxon>Tannerella</taxon>
    </lineage>
</organism>
<dbReference type="NCBIfam" id="TIGR00536">
    <property type="entry name" value="hemK_fam"/>
    <property type="match status" value="1"/>
</dbReference>
<dbReference type="AlphaFoldDB" id="G8UKQ0"/>
<dbReference type="InterPro" id="IPR019874">
    <property type="entry name" value="RF_methyltr_PrmC"/>
</dbReference>
<dbReference type="SUPFAM" id="SSF53335">
    <property type="entry name" value="S-adenosyl-L-methionine-dependent methyltransferases"/>
    <property type="match status" value="1"/>
</dbReference>
<evidence type="ECO:0000313" key="8">
    <source>
        <dbReference type="EMBL" id="AEW20469.1"/>
    </source>
</evidence>
<feature type="binding site" evidence="5">
    <location>
        <position position="207"/>
    </location>
    <ligand>
        <name>S-adenosyl-L-methionine</name>
        <dbReference type="ChEBI" id="CHEBI:59789"/>
    </ligand>
</feature>
<evidence type="ECO:0000256" key="3">
    <source>
        <dbReference type="ARBA" id="ARBA00022691"/>
    </source>
</evidence>
<keyword evidence="9" id="KW-1185">Reference proteome</keyword>
<keyword evidence="3 5" id="KW-0949">S-adenosyl-L-methionine</keyword>
<dbReference type="NCBIfam" id="TIGR03534">
    <property type="entry name" value="RF_mod_PrmC"/>
    <property type="match status" value="1"/>
</dbReference>
<evidence type="ECO:0000256" key="5">
    <source>
        <dbReference type="HAMAP-Rule" id="MF_02126"/>
    </source>
</evidence>
<dbReference type="EMBL" id="CP003191">
    <property type="protein sequence ID" value="AEW20469.1"/>
    <property type="molecule type" value="Genomic_DNA"/>
</dbReference>
<dbReference type="Pfam" id="PF17827">
    <property type="entry name" value="PrmC_N"/>
    <property type="match status" value="1"/>
</dbReference>
<keyword evidence="2 5" id="KW-0808">Transferase</keyword>
<dbReference type="InterPro" id="IPR007848">
    <property type="entry name" value="Small_mtfrase_dom"/>
</dbReference>
<name>G8UKQ0_TANFA</name>
<dbReference type="Gene3D" id="1.10.8.10">
    <property type="entry name" value="DNA helicase RuvA subunit, C-terminal domain"/>
    <property type="match status" value="1"/>
</dbReference>
<dbReference type="HOGENOM" id="CLU_018398_3_2_10"/>
<dbReference type="InterPro" id="IPR029063">
    <property type="entry name" value="SAM-dependent_MTases_sf"/>
</dbReference>
<dbReference type="STRING" id="203275.BFO_1440"/>
<dbReference type="KEGG" id="tfo:BFO_1440"/>
<sequence>MSKIPYLCHYLFYFDDRVMQETIDYIKISLRRMFYSVEEAQYLARLILERICGLTPAQQIMCKDKQISETEKEAIREVVERLCCAEPIQYIFGDCEFHGLRFEVNPSVLIPRPETSELVELIVRHHTETGLKVLDIGTGSGCIAVSLAKMLHKATVTAIDISDDALVVARRNAEAHQADIRFLQADILSESPLDEISQPAFDVIVSNPPYVTMEERFQTEARVLFHEPWEALFVPDDDPLRFYRHIAAHGRRWLSEGGRLYFEINTAYGKQLVSLLQETGYRDIEIVRDISGKERFIQCSKN</sequence>
<comment type="function">
    <text evidence="5">Methylates the class 1 translation termination release factors RF1/PrfA and RF2/PrfB on the glutamine residue of the universally conserved GGQ motif.</text>
</comment>
<comment type="similarity">
    <text evidence="5">Belongs to the protein N5-glutamine methyltransferase family. PrmC subfamily.</text>
</comment>
<dbReference type="HAMAP" id="MF_02126">
    <property type="entry name" value="RF_methyltr_PrmC"/>
    <property type="match status" value="1"/>
</dbReference>
<dbReference type="GO" id="GO:0032259">
    <property type="term" value="P:methylation"/>
    <property type="evidence" value="ECO:0007669"/>
    <property type="project" value="UniProtKB-KW"/>
</dbReference>
<dbReference type="InterPro" id="IPR004556">
    <property type="entry name" value="HemK-like"/>
</dbReference>
<dbReference type="CDD" id="cd02440">
    <property type="entry name" value="AdoMet_MTases"/>
    <property type="match status" value="1"/>
</dbReference>
<dbReference type="PANTHER" id="PTHR18895:SF74">
    <property type="entry name" value="MTRF1L RELEASE FACTOR GLUTAMINE METHYLTRANSFERASE"/>
    <property type="match status" value="1"/>
</dbReference>
<proteinExistence type="inferred from homology"/>
<protein>
    <recommendedName>
        <fullName evidence="5">Release factor glutamine methyltransferase</fullName>
        <shortName evidence="5">RF MTase</shortName>
        <ecNumber evidence="5">2.1.1.297</ecNumber>
    </recommendedName>
    <alternativeName>
        <fullName evidence="5">N5-glutamine methyltransferase PrmC</fullName>
    </alternativeName>
    <alternativeName>
        <fullName evidence="5">Protein-(glutamine-N5) MTase PrmC</fullName>
    </alternativeName>
    <alternativeName>
        <fullName evidence="5">Protein-glutamine N-methyltransferase PrmC</fullName>
    </alternativeName>
</protein>
<dbReference type="eggNOG" id="COG2890">
    <property type="taxonomic scope" value="Bacteria"/>
</dbReference>
<dbReference type="PROSITE" id="PS00092">
    <property type="entry name" value="N6_MTASE"/>
    <property type="match status" value="1"/>
</dbReference>
<dbReference type="GO" id="GO:0003676">
    <property type="term" value="F:nucleic acid binding"/>
    <property type="evidence" value="ECO:0007669"/>
    <property type="project" value="InterPro"/>
</dbReference>
<evidence type="ECO:0000256" key="2">
    <source>
        <dbReference type="ARBA" id="ARBA00022679"/>
    </source>
</evidence>
<dbReference type="GO" id="GO:0102559">
    <property type="term" value="F:peptide chain release factor N(5)-glutamine methyltransferase activity"/>
    <property type="evidence" value="ECO:0007669"/>
    <property type="project" value="UniProtKB-EC"/>
</dbReference>
<comment type="catalytic activity">
    <reaction evidence="4 5">
        <text>L-glutaminyl-[peptide chain release factor] + S-adenosyl-L-methionine = N(5)-methyl-L-glutaminyl-[peptide chain release factor] + S-adenosyl-L-homocysteine + H(+)</text>
        <dbReference type="Rhea" id="RHEA:42896"/>
        <dbReference type="Rhea" id="RHEA-COMP:10271"/>
        <dbReference type="Rhea" id="RHEA-COMP:10272"/>
        <dbReference type="ChEBI" id="CHEBI:15378"/>
        <dbReference type="ChEBI" id="CHEBI:30011"/>
        <dbReference type="ChEBI" id="CHEBI:57856"/>
        <dbReference type="ChEBI" id="CHEBI:59789"/>
        <dbReference type="ChEBI" id="CHEBI:61891"/>
        <dbReference type="EC" id="2.1.1.297"/>
    </reaction>
</comment>
<feature type="domain" description="Methyltransferase small" evidence="6">
    <location>
        <begin position="124"/>
        <end position="226"/>
    </location>
</feature>
<evidence type="ECO:0000256" key="1">
    <source>
        <dbReference type="ARBA" id="ARBA00022603"/>
    </source>
</evidence>
<dbReference type="Proteomes" id="UP000005436">
    <property type="component" value="Chromosome"/>
</dbReference>
<evidence type="ECO:0000256" key="4">
    <source>
        <dbReference type="ARBA" id="ARBA00048391"/>
    </source>
</evidence>
<feature type="binding site" evidence="5">
    <location>
        <position position="160"/>
    </location>
    <ligand>
        <name>S-adenosyl-L-methionine</name>
        <dbReference type="ChEBI" id="CHEBI:59789"/>
    </ligand>
</feature>
<accession>G8UKQ0</accession>
<evidence type="ECO:0000259" key="6">
    <source>
        <dbReference type="Pfam" id="PF05175"/>
    </source>
</evidence>
<dbReference type="InterPro" id="IPR002052">
    <property type="entry name" value="DNA_methylase_N6_adenine_CS"/>
</dbReference>